<name>A0A840EV14_9ACTN</name>
<dbReference type="Pfam" id="PF08028">
    <property type="entry name" value="Acyl-CoA_dh_2"/>
    <property type="match status" value="1"/>
</dbReference>
<feature type="domain" description="Acyl-CoA dehydrogenase C-terminal" evidence="3">
    <location>
        <begin position="231"/>
        <end position="362"/>
    </location>
</feature>
<protein>
    <submittedName>
        <fullName evidence="4">Alkylation response protein AidB-like acyl-CoA dehydrogenase</fullName>
    </submittedName>
</protein>
<evidence type="ECO:0000256" key="1">
    <source>
        <dbReference type="ARBA" id="ARBA00023002"/>
    </source>
</evidence>
<dbReference type="Proteomes" id="UP000551501">
    <property type="component" value="Unassembled WGS sequence"/>
</dbReference>
<sequence>MPMSEVPVDDFRAVFAELARGAADRDRTGEHPYGLVAALGEAGFGKLRVPVEYGGYDVDLPTLFALLAEAGEADSNIPQIWRGHFTTTEILRRESDCAVRDRWSSAIGDGAVFGNAQSEPSTVGASTRDLSTHVRETVDGRYVSGTKFYSTGARFADYIRAAVADGAERRFVVLPARHPGVTHVDDWDGIGQRQTGSGTTVLADVPVEDLGDIGRGDDAVRGLDSFVQVVHLANLVGIARNLVSDTVELVRGRTRTSLHGLTQVAAEDPEVLGVVGRIQASALTAETLLTHVAQRLEDAHAADDERGFAATYLTVSTAQVAIVDAVLDAASSAFHAVGSSAVRNCVGLDRHWRNARTLASHNPVVYKPRIVGDHLVNDVYPNSGYYQQP</sequence>
<dbReference type="InterPro" id="IPR009100">
    <property type="entry name" value="AcylCoA_DH/oxidase_NM_dom_sf"/>
</dbReference>
<dbReference type="Pfam" id="PF02771">
    <property type="entry name" value="Acyl-CoA_dh_N"/>
    <property type="match status" value="1"/>
</dbReference>
<dbReference type="InterPro" id="IPR046373">
    <property type="entry name" value="Acyl-CoA_Oxase/DH_mid-dom_sf"/>
</dbReference>
<dbReference type="PANTHER" id="PTHR43884:SF12">
    <property type="entry name" value="ISOVALERYL-COA DEHYDROGENASE, MITOCHONDRIAL-RELATED"/>
    <property type="match status" value="1"/>
</dbReference>
<feature type="domain" description="Acyl-CoA dehydrogenase/oxidase N-terminal" evidence="2">
    <location>
        <begin position="16"/>
        <end position="105"/>
    </location>
</feature>
<dbReference type="InterPro" id="IPR037069">
    <property type="entry name" value="AcylCoA_DH/ox_N_sf"/>
</dbReference>
<dbReference type="Gene3D" id="1.10.540.10">
    <property type="entry name" value="Acyl-CoA dehydrogenase/oxidase, N-terminal domain"/>
    <property type="match status" value="1"/>
</dbReference>
<dbReference type="InterPro" id="IPR013786">
    <property type="entry name" value="AcylCoA_DH/ox_N"/>
</dbReference>
<accession>A0A840EV14</accession>
<gene>
    <name evidence="4" type="ORF">BKA16_001963</name>
</gene>
<dbReference type="Gene3D" id="1.20.140.10">
    <property type="entry name" value="Butyryl-CoA Dehydrogenase, subunit A, domain 3"/>
    <property type="match status" value="1"/>
</dbReference>
<keyword evidence="1" id="KW-0560">Oxidoreductase</keyword>
<dbReference type="InterPro" id="IPR036250">
    <property type="entry name" value="AcylCo_DH-like_C"/>
</dbReference>
<dbReference type="EMBL" id="JACIFP010000001">
    <property type="protein sequence ID" value="MBB4135411.1"/>
    <property type="molecule type" value="Genomic_DNA"/>
</dbReference>
<evidence type="ECO:0000259" key="2">
    <source>
        <dbReference type="Pfam" id="PF02771"/>
    </source>
</evidence>
<dbReference type="InterPro" id="IPR013107">
    <property type="entry name" value="Acyl-CoA_DH_C"/>
</dbReference>
<dbReference type="SUPFAM" id="SSF47203">
    <property type="entry name" value="Acyl-CoA dehydrogenase C-terminal domain-like"/>
    <property type="match status" value="1"/>
</dbReference>
<dbReference type="RefSeq" id="WP_183370456.1">
    <property type="nucleotide sequence ID" value="NZ_BAABHL010000065.1"/>
</dbReference>
<dbReference type="PIRSF" id="PIRSF016578">
    <property type="entry name" value="HsaA"/>
    <property type="match status" value="1"/>
</dbReference>
<dbReference type="GO" id="GO:0006552">
    <property type="term" value="P:L-leucine catabolic process"/>
    <property type="evidence" value="ECO:0007669"/>
    <property type="project" value="TreeGrafter"/>
</dbReference>
<organism evidence="4 5">
    <name type="scientific">Gordonia humi</name>
    <dbReference type="NCBI Taxonomy" id="686429"/>
    <lineage>
        <taxon>Bacteria</taxon>
        <taxon>Bacillati</taxon>
        <taxon>Actinomycetota</taxon>
        <taxon>Actinomycetes</taxon>
        <taxon>Mycobacteriales</taxon>
        <taxon>Gordoniaceae</taxon>
        <taxon>Gordonia</taxon>
    </lineage>
</organism>
<dbReference type="GO" id="GO:0050660">
    <property type="term" value="F:flavin adenine dinucleotide binding"/>
    <property type="evidence" value="ECO:0007669"/>
    <property type="project" value="InterPro"/>
</dbReference>
<reference evidence="4 5" key="1">
    <citation type="submission" date="2020-08" db="EMBL/GenBank/DDBJ databases">
        <title>Sequencing the genomes of 1000 actinobacteria strains.</title>
        <authorList>
            <person name="Klenk H.-P."/>
        </authorList>
    </citation>
    <scope>NUCLEOTIDE SEQUENCE [LARGE SCALE GENOMIC DNA]</scope>
    <source>
        <strain evidence="4 5">DSM 45298</strain>
    </source>
</reference>
<keyword evidence="5" id="KW-1185">Reference proteome</keyword>
<evidence type="ECO:0000313" key="4">
    <source>
        <dbReference type="EMBL" id="MBB4135411.1"/>
    </source>
</evidence>
<comment type="caution">
    <text evidence="4">The sequence shown here is derived from an EMBL/GenBank/DDBJ whole genome shotgun (WGS) entry which is preliminary data.</text>
</comment>
<evidence type="ECO:0000259" key="3">
    <source>
        <dbReference type="Pfam" id="PF08028"/>
    </source>
</evidence>
<dbReference type="Gene3D" id="2.40.110.10">
    <property type="entry name" value="Butyryl-CoA Dehydrogenase, subunit A, domain 2"/>
    <property type="match status" value="1"/>
</dbReference>
<proteinExistence type="predicted"/>
<dbReference type="AlphaFoldDB" id="A0A840EV14"/>
<evidence type="ECO:0000313" key="5">
    <source>
        <dbReference type="Proteomes" id="UP000551501"/>
    </source>
</evidence>
<dbReference type="SUPFAM" id="SSF56645">
    <property type="entry name" value="Acyl-CoA dehydrogenase NM domain-like"/>
    <property type="match status" value="1"/>
</dbReference>
<dbReference type="PANTHER" id="PTHR43884">
    <property type="entry name" value="ACYL-COA DEHYDROGENASE"/>
    <property type="match status" value="1"/>
</dbReference>
<dbReference type="GO" id="GO:0008470">
    <property type="term" value="F:3-methylbutanoyl-CoA dehydrogenase activity"/>
    <property type="evidence" value="ECO:0007669"/>
    <property type="project" value="TreeGrafter"/>
</dbReference>